<sequence>MSRALSRALALVVALALVARGVAGEPAVVGTPRTDGYVGFVCPPGYQNFTLWTGIRTKDDHYTCNPGVHWTGTFLGTAPEIKNAYVVGDFAEKGWQIRSPLIKVFDYTGMAKPASKPEGDAVKMTKNDTLDERGNTNWNACVPGLKAGMLFGFTLEVDTNCYPEAESQGLCKPESNCEGHGTLPTGQARCEPAKNFKKFRSEAAMIGEKMQVGEDDPFDHDSLAMDKDVSPLDASDCVSTTKDGSHVAREYKGPTPQTLYDGDGNLTSIVHSYVWGTCWETCPLEDLKKNQNHVYVRSPPPPPSDSSASLGATEDARGGDGAVLACCIAAVGAAAALVATARRRRGREAALEPAESLPLL</sequence>
<dbReference type="RefSeq" id="XP_003058146.1">
    <property type="nucleotide sequence ID" value="XM_003058100.1"/>
</dbReference>
<accession>C1MQL3</accession>
<dbReference type="AlphaFoldDB" id="C1MQL3"/>
<evidence type="ECO:0000256" key="2">
    <source>
        <dbReference type="SAM" id="SignalP"/>
    </source>
</evidence>
<proteinExistence type="predicted"/>
<evidence type="ECO:0000313" key="4">
    <source>
        <dbReference type="Proteomes" id="UP000001876"/>
    </source>
</evidence>
<dbReference type="EMBL" id="GG663738">
    <property type="protein sequence ID" value="EEH58097.1"/>
    <property type="molecule type" value="Genomic_DNA"/>
</dbReference>
<protein>
    <submittedName>
        <fullName evidence="3">Predicted protein</fullName>
    </submittedName>
</protein>
<gene>
    <name evidence="3" type="ORF">MICPUCDRAFT_57333</name>
</gene>
<evidence type="ECO:0000313" key="3">
    <source>
        <dbReference type="EMBL" id="EEH58097.1"/>
    </source>
</evidence>
<dbReference type="Proteomes" id="UP000001876">
    <property type="component" value="Unassembled WGS sequence"/>
</dbReference>
<keyword evidence="2" id="KW-0732">Signal</keyword>
<feature type="region of interest" description="Disordered" evidence="1">
    <location>
        <begin position="293"/>
        <end position="314"/>
    </location>
</feature>
<dbReference type="KEGG" id="mpp:MICPUCDRAFT_57333"/>
<feature type="signal peptide" evidence="2">
    <location>
        <begin position="1"/>
        <end position="24"/>
    </location>
</feature>
<name>C1MQL3_MICPC</name>
<dbReference type="GeneID" id="9683217"/>
<organism evidence="4">
    <name type="scientific">Micromonas pusilla (strain CCMP1545)</name>
    <name type="common">Picoplanktonic green alga</name>
    <dbReference type="NCBI Taxonomy" id="564608"/>
    <lineage>
        <taxon>Eukaryota</taxon>
        <taxon>Viridiplantae</taxon>
        <taxon>Chlorophyta</taxon>
        <taxon>Mamiellophyceae</taxon>
        <taxon>Mamiellales</taxon>
        <taxon>Mamiellaceae</taxon>
        <taxon>Micromonas</taxon>
    </lineage>
</organism>
<feature type="chain" id="PRO_5002910429" evidence="2">
    <location>
        <begin position="25"/>
        <end position="360"/>
    </location>
</feature>
<reference evidence="3 4" key="1">
    <citation type="journal article" date="2009" name="Science">
        <title>Green evolution and dynamic adaptations revealed by genomes of the marine picoeukaryotes Micromonas.</title>
        <authorList>
            <person name="Worden A.Z."/>
            <person name="Lee J.H."/>
            <person name="Mock T."/>
            <person name="Rouze P."/>
            <person name="Simmons M.P."/>
            <person name="Aerts A.L."/>
            <person name="Allen A.E."/>
            <person name="Cuvelier M.L."/>
            <person name="Derelle E."/>
            <person name="Everett M.V."/>
            <person name="Foulon E."/>
            <person name="Grimwood J."/>
            <person name="Gundlach H."/>
            <person name="Henrissat B."/>
            <person name="Napoli C."/>
            <person name="McDonald S.M."/>
            <person name="Parker M.S."/>
            <person name="Rombauts S."/>
            <person name="Salamov A."/>
            <person name="Von Dassow P."/>
            <person name="Badger J.H."/>
            <person name="Coutinho P.M."/>
            <person name="Demir E."/>
            <person name="Dubchak I."/>
            <person name="Gentemann C."/>
            <person name="Eikrem W."/>
            <person name="Gready J.E."/>
            <person name="John U."/>
            <person name="Lanier W."/>
            <person name="Lindquist E.A."/>
            <person name="Lucas S."/>
            <person name="Mayer K.F."/>
            <person name="Moreau H."/>
            <person name="Not F."/>
            <person name="Otillar R."/>
            <person name="Panaud O."/>
            <person name="Pangilinan J."/>
            <person name="Paulsen I."/>
            <person name="Piegu B."/>
            <person name="Poliakov A."/>
            <person name="Robbens S."/>
            <person name="Schmutz J."/>
            <person name="Toulza E."/>
            <person name="Wyss T."/>
            <person name="Zelensky A."/>
            <person name="Zhou K."/>
            <person name="Armbrust E.V."/>
            <person name="Bhattacharya D."/>
            <person name="Goodenough U.W."/>
            <person name="Van de Peer Y."/>
            <person name="Grigoriev I.V."/>
        </authorList>
    </citation>
    <scope>NUCLEOTIDE SEQUENCE [LARGE SCALE GENOMIC DNA]</scope>
    <source>
        <strain evidence="3 4">CCMP1545</strain>
    </source>
</reference>
<keyword evidence="4" id="KW-1185">Reference proteome</keyword>
<evidence type="ECO:0000256" key="1">
    <source>
        <dbReference type="SAM" id="MobiDB-lite"/>
    </source>
</evidence>